<keyword evidence="4" id="KW-0010">Activator</keyword>
<dbReference type="PRINTS" id="PR00039">
    <property type="entry name" value="HTHLYSR"/>
</dbReference>
<evidence type="ECO:0000256" key="1">
    <source>
        <dbReference type="ARBA" id="ARBA00009437"/>
    </source>
</evidence>
<keyword evidence="8" id="KW-1185">Reference proteome</keyword>
<organism evidence="7 8">
    <name type="scientific">Pigmentiphaga kullae</name>
    <dbReference type="NCBI Taxonomy" id="151784"/>
    <lineage>
        <taxon>Bacteria</taxon>
        <taxon>Pseudomonadati</taxon>
        <taxon>Pseudomonadota</taxon>
        <taxon>Betaproteobacteria</taxon>
        <taxon>Burkholderiales</taxon>
        <taxon>Alcaligenaceae</taxon>
        <taxon>Pigmentiphaga</taxon>
    </lineage>
</organism>
<dbReference type="SUPFAM" id="SSF46785">
    <property type="entry name" value="Winged helix' DNA-binding domain"/>
    <property type="match status" value="1"/>
</dbReference>
<evidence type="ECO:0000256" key="3">
    <source>
        <dbReference type="ARBA" id="ARBA00023125"/>
    </source>
</evidence>
<dbReference type="PANTHER" id="PTHR30293">
    <property type="entry name" value="TRANSCRIPTIONAL REGULATORY PROTEIN NAC-RELATED"/>
    <property type="match status" value="1"/>
</dbReference>
<evidence type="ECO:0000256" key="4">
    <source>
        <dbReference type="ARBA" id="ARBA00023159"/>
    </source>
</evidence>
<keyword evidence="2" id="KW-0805">Transcription regulation</keyword>
<dbReference type="PANTHER" id="PTHR30293:SF0">
    <property type="entry name" value="NITROGEN ASSIMILATION REGULATORY PROTEIN NAC"/>
    <property type="match status" value="1"/>
</dbReference>
<dbReference type="EMBL" id="SGXC01000001">
    <property type="protein sequence ID" value="RZS86032.1"/>
    <property type="molecule type" value="Genomic_DNA"/>
</dbReference>
<dbReference type="GO" id="GO:0003700">
    <property type="term" value="F:DNA-binding transcription factor activity"/>
    <property type="evidence" value="ECO:0007669"/>
    <property type="project" value="InterPro"/>
</dbReference>
<dbReference type="RefSeq" id="WP_130357159.1">
    <property type="nucleotide sequence ID" value="NZ_SGXC01000001.1"/>
</dbReference>
<dbReference type="Proteomes" id="UP000292445">
    <property type="component" value="Unassembled WGS sequence"/>
</dbReference>
<dbReference type="GO" id="GO:2000142">
    <property type="term" value="P:regulation of DNA-templated transcription initiation"/>
    <property type="evidence" value="ECO:0007669"/>
    <property type="project" value="TreeGrafter"/>
</dbReference>
<evidence type="ECO:0000259" key="6">
    <source>
        <dbReference type="PROSITE" id="PS50931"/>
    </source>
</evidence>
<name>A0A4Q7NM07_9BURK</name>
<dbReference type="Pfam" id="PF00126">
    <property type="entry name" value="HTH_1"/>
    <property type="match status" value="1"/>
</dbReference>
<dbReference type="Gene3D" id="3.40.190.10">
    <property type="entry name" value="Periplasmic binding protein-like II"/>
    <property type="match status" value="2"/>
</dbReference>
<dbReference type="OrthoDB" id="8587114at2"/>
<dbReference type="AlphaFoldDB" id="A0A4Q7NM07"/>
<accession>A0A4Q7NM07</accession>
<keyword evidence="5" id="KW-0804">Transcription</keyword>
<gene>
    <name evidence="7" type="ORF">EV675_2065</name>
</gene>
<comment type="caution">
    <text evidence="7">The sequence shown here is derived from an EMBL/GenBank/DDBJ whole genome shotgun (WGS) entry which is preliminary data.</text>
</comment>
<reference evidence="7 8" key="1">
    <citation type="submission" date="2019-02" db="EMBL/GenBank/DDBJ databases">
        <title>Genomic Encyclopedia of Type Strains, Phase IV (KMG-IV): sequencing the most valuable type-strain genomes for metagenomic binning, comparative biology and taxonomic classification.</title>
        <authorList>
            <person name="Goeker M."/>
        </authorList>
    </citation>
    <scope>NUCLEOTIDE SEQUENCE [LARGE SCALE GENOMIC DNA]</scope>
    <source>
        <strain evidence="7 8">K24</strain>
    </source>
</reference>
<keyword evidence="3" id="KW-0238">DNA-binding</keyword>
<dbReference type="GO" id="GO:0003677">
    <property type="term" value="F:DNA binding"/>
    <property type="evidence" value="ECO:0007669"/>
    <property type="project" value="UniProtKB-KW"/>
</dbReference>
<dbReference type="InterPro" id="IPR005119">
    <property type="entry name" value="LysR_subst-bd"/>
</dbReference>
<evidence type="ECO:0000256" key="5">
    <source>
        <dbReference type="ARBA" id="ARBA00023163"/>
    </source>
</evidence>
<sequence length="309" mass="34053">MITLKRLEYFAKVVETRNITRAAEQLHIAQPALGTHMRELEAALGVPLLSRHSRGVDPTPAGRLLLERSRQIFELVARTQDDVRRADQAAPVRFNLGLTSSIMLLIGSDLLLTLKRRYPHIDLQLYENPSFLLVDALERKDIDAALAYSVAPRPGLSTTPVLKEQLLLTVRADLAPSSGPVAMDEVLAHELVLGNERDVARRLVEASAFEKGTQPRIQCETHSITSQRDLVLRGAAAAVMPLGAIVRELERGEVVARPITDPGMHITLFIVRRQAPDEASRQYVDQTHPIVQACVDMIAARLGELGSAV</sequence>
<evidence type="ECO:0000313" key="8">
    <source>
        <dbReference type="Proteomes" id="UP000292445"/>
    </source>
</evidence>
<protein>
    <submittedName>
        <fullName evidence="7">LysR family transcriptional regulator</fullName>
    </submittedName>
</protein>
<comment type="similarity">
    <text evidence="1">Belongs to the LysR transcriptional regulatory family.</text>
</comment>
<evidence type="ECO:0000256" key="2">
    <source>
        <dbReference type="ARBA" id="ARBA00023015"/>
    </source>
</evidence>
<dbReference type="InterPro" id="IPR036388">
    <property type="entry name" value="WH-like_DNA-bd_sf"/>
</dbReference>
<dbReference type="FunFam" id="1.10.10.10:FF:000001">
    <property type="entry name" value="LysR family transcriptional regulator"/>
    <property type="match status" value="1"/>
</dbReference>
<dbReference type="Gene3D" id="1.10.10.10">
    <property type="entry name" value="Winged helix-like DNA-binding domain superfamily/Winged helix DNA-binding domain"/>
    <property type="match status" value="1"/>
</dbReference>
<proteinExistence type="inferred from homology"/>
<dbReference type="Pfam" id="PF03466">
    <property type="entry name" value="LysR_substrate"/>
    <property type="match status" value="1"/>
</dbReference>
<evidence type="ECO:0000313" key="7">
    <source>
        <dbReference type="EMBL" id="RZS86032.1"/>
    </source>
</evidence>
<dbReference type="InterPro" id="IPR000847">
    <property type="entry name" value="LysR_HTH_N"/>
</dbReference>
<dbReference type="SUPFAM" id="SSF53850">
    <property type="entry name" value="Periplasmic binding protein-like II"/>
    <property type="match status" value="1"/>
</dbReference>
<dbReference type="PROSITE" id="PS50931">
    <property type="entry name" value="HTH_LYSR"/>
    <property type="match status" value="1"/>
</dbReference>
<dbReference type="InterPro" id="IPR036390">
    <property type="entry name" value="WH_DNA-bd_sf"/>
</dbReference>
<feature type="domain" description="HTH lysR-type" evidence="6">
    <location>
        <begin position="2"/>
        <end position="59"/>
    </location>
</feature>